<keyword evidence="3" id="KW-1185">Reference proteome</keyword>
<feature type="region of interest" description="Disordered" evidence="1">
    <location>
        <begin position="27"/>
        <end position="62"/>
    </location>
</feature>
<dbReference type="Proteomes" id="UP000685013">
    <property type="component" value="Chromosome 14"/>
</dbReference>
<gene>
    <name evidence="2" type="ORF">SDJN03_20659</name>
</gene>
<protein>
    <submittedName>
        <fullName evidence="2">Uncharacterized protein</fullName>
    </submittedName>
</protein>
<evidence type="ECO:0000313" key="3">
    <source>
        <dbReference type="Proteomes" id="UP000685013"/>
    </source>
</evidence>
<name>A0AAV6MFX9_9ROSI</name>
<proteinExistence type="predicted"/>
<dbReference type="AlphaFoldDB" id="A0AAV6MFX9"/>
<dbReference type="EMBL" id="JAGKQH010000014">
    <property type="protein sequence ID" value="KAG6580657.1"/>
    <property type="molecule type" value="Genomic_DNA"/>
</dbReference>
<sequence>MVIEGGIGVPKFTIFSVIYVSSAMDSGDAALSKPSTQRSPNAGGAKSSSLPLKISPPSPSLPRACRRLNITVATPVLQLSRPSMSVRPYGS</sequence>
<reference evidence="2 3" key="1">
    <citation type="journal article" date="2021" name="Hortic Res">
        <title>The domestication of Cucurbita argyrosperma as revealed by the genome of its wild relative.</title>
        <authorList>
            <person name="Barrera-Redondo J."/>
            <person name="Sanchez-de la Vega G."/>
            <person name="Aguirre-Liguori J.A."/>
            <person name="Castellanos-Morales G."/>
            <person name="Gutierrez-Guerrero Y.T."/>
            <person name="Aguirre-Dugua X."/>
            <person name="Aguirre-Planter E."/>
            <person name="Tenaillon M.I."/>
            <person name="Lira-Saade R."/>
            <person name="Eguiarte L.E."/>
        </authorList>
    </citation>
    <scope>NUCLEOTIDE SEQUENCE [LARGE SCALE GENOMIC DNA]</scope>
    <source>
        <strain evidence="2">JBR-2021</strain>
    </source>
</reference>
<comment type="caution">
    <text evidence="2">The sequence shown here is derived from an EMBL/GenBank/DDBJ whole genome shotgun (WGS) entry which is preliminary data.</text>
</comment>
<feature type="non-terminal residue" evidence="2">
    <location>
        <position position="1"/>
    </location>
</feature>
<evidence type="ECO:0000313" key="2">
    <source>
        <dbReference type="EMBL" id="KAG6580657.1"/>
    </source>
</evidence>
<accession>A0AAV6MFX9</accession>
<evidence type="ECO:0000256" key="1">
    <source>
        <dbReference type="SAM" id="MobiDB-lite"/>
    </source>
</evidence>
<organism evidence="2 3">
    <name type="scientific">Cucurbita argyrosperma subsp. sororia</name>
    <dbReference type="NCBI Taxonomy" id="37648"/>
    <lineage>
        <taxon>Eukaryota</taxon>
        <taxon>Viridiplantae</taxon>
        <taxon>Streptophyta</taxon>
        <taxon>Embryophyta</taxon>
        <taxon>Tracheophyta</taxon>
        <taxon>Spermatophyta</taxon>
        <taxon>Magnoliopsida</taxon>
        <taxon>eudicotyledons</taxon>
        <taxon>Gunneridae</taxon>
        <taxon>Pentapetalae</taxon>
        <taxon>rosids</taxon>
        <taxon>fabids</taxon>
        <taxon>Cucurbitales</taxon>
        <taxon>Cucurbitaceae</taxon>
        <taxon>Cucurbiteae</taxon>
        <taxon>Cucurbita</taxon>
    </lineage>
</organism>